<keyword evidence="3" id="KW-1185">Reference proteome</keyword>
<name>A0A4E0R6Q1_FASHE</name>
<organism evidence="2 3">
    <name type="scientific">Fasciola hepatica</name>
    <name type="common">Liver fluke</name>
    <dbReference type="NCBI Taxonomy" id="6192"/>
    <lineage>
        <taxon>Eukaryota</taxon>
        <taxon>Metazoa</taxon>
        <taxon>Spiralia</taxon>
        <taxon>Lophotrochozoa</taxon>
        <taxon>Platyhelminthes</taxon>
        <taxon>Trematoda</taxon>
        <taxon>Digenea</taxon>
        <taxon>Plagiorchiida</taxon>
        <taxon>Echinostomata</taxon>
        <taxon>Echinostomatoidea</taxon>
        <taxon>Fasciolidae</taxon>
        <taxon>Fasciola</taxon>
    </lineage>
</organism>
<protein>
    <submittedName>
        <fullName evidence="2">Uncharacterized protein</fullName>
    </submittedName>
</protein>
<dbReference type="AlphaFoldDB" id="A0A4E0R6Q1"/>
<sequence>MPGKYRARRYCSCVSCTCAPLLTWHGDDDVQLDAFEERHLKPYLSYSVNKRKRWLLLDEVCKEVQNKTDNPNQFIFFTEWNPHFENKSNRFIHTPIETPLKIRNSLGPRANSKSCMWEMIRKCNPTHVNEVPINKISGQKRRGQHRNHHKPQTTKANDEELEKDGKLAKQNKSIVSIELSGGVSRLKSIVFRDPYRPWGRLKCIRRREIFEDIENAKTEYLEGEDSIDEDSNNAGDVPQAIRRPTNIGNLEVRRSVGQIDQNDENKERSLKPSSLPITLLKSQDEHMLLSR</sequence>
<comment type="caution">
    <text evidence="2">The sequence shown here is derived from an EMBL/GenBank/DDBJ whole genome shotgun (WGS) entry which is preliminary data.</text>
</comment>
<feature type="compositionally biased region" description="Basic residues" evidence="1">
    <location>
        <begin position="138"/>
        <end position="152"/>
    </location>
</feature>
<feature type="region of interest" description="Disordered" evidence="1">
    <location>
        <begin position="138"/>
        <end position="167"/>
    </location>
</feature>
<dbReference type="Proteomes" id="UP000230066">
    <property type="component" value="Unassembled WGS sequence"/>
</dbReference>
<accession>A0A4E0R6Q1</accession>
<evidence type="ECO:0000313" key="2">
    <source>
        <dbReference type="EMBL" id="THD22705.1"/>
    </source>
</evidence>
<gene>
    <name evidence="2" type="ORF">D915_006745</name>
</gene>
<reference evidence="2" key="1">
    <citation type="submission" date="2019-03" db="EMBL/GenBank/DDBJ databases">
        <title>Improved annotation for the trematode Fasciola hepatica.</title>
        <authorList>
            <person name="Choi Y.-J."/>
            <person name="Martin J."/>
            <person name="Mitreva M."/>
        </authorList>
    </citation>
    <scope>NUCLEOTIDE SEQUENCE [LARGE SCALE GENOMIC DNA]</scope>
</reference>
<dbReference type="EMBL" id="JXXN02002585">
    <property type="protein sequence ID" value="THD22705.1"/>
    <property type="molecule type" value="Genomic_DNA"/>
</dbReference>
<evidence type="ECO:0000313" key="3">
    <source>
        <dbReference type="Proteomes" id="UP000230066"/>
    </source>
</evidence>
<evidence type="ECO:0000256" key="1">
    <source>
        <dbReference type="SAM" id="MobiDB-lite"/>
    </source>
</evidence>
<proteinExistence type="predicted"/>